<dbReference type="AlphaFoldDB" id="A0A931H1J6"/>
<gene>
    <name evidence="2" type="ORF">I5803_02530</name>
</gene>
<feature type="domain" description="BRCT" evidence="1">
    <location>
        <begin position="79"/>
        <end position="168"/>
    </location>
</feature>
<reference evidence="2" key="1">
    <citation type="submission" date="2020-11" db="EMBL/GenBank/DDBJ databases">
        <title>Bacterial whole genome sequence for Caenimonas sp. DR4.4.</title>
        <authorList>
            <person name="Le V."/>
            <person name="Ko S.-R."/>
            <person name="Ahn C.-Y."/>
            <person name="Oh H.-M."/>
        </authorList>
    </citation>
    <scope>NUCLEOTIDE SEQUENCE</scope>
    <source>
        <strain evidence="2">DR4.4</strain>
    </source>
</reference>
<dbReference type="Gene3D" id="3.40.50.10190">
    <property type="entry name" value="BRCT domain"/>
    <property type="match status" value="1"/>
</dbReference>
<evidence type="ECO:0000259" key="1">
    <source>
        <dbReference type="PROSITE" id="PS50172"/>
    </source>
</evidence>
<accession>A0A931H1J6</accession>
<dbReference type="CDD" id="cd17748">
    <property type="entry name" value="BRCT_DNA_ligase_like"/>
    <property type="match status" value="1"/>
</dbReference>
<dbReference type="EMBL" id="JADWYS010000001">
    <property type="protein sequence ID" value="MBG9386889.1"/>
    <property type="molecule type" value="Genomic_DNA"/>
</dbReference>
<evidence type="ECO:0000313" key="2">
    <source>
        <dbReference type="EMBL" id="MBG9386889.1"/>
    </source>
</evidence>
<dbReference type="InterPro" id="IPR036420">
    <property type="entry name" value="BRCT_dom_sf"/>
</dbReference>
<comment type="caution">
    <text evidence="2">The sequence shown here is derived from an EMBL/GenBank/DDBJ whole genome shotgun (WGS) entry which is preliminary data.</text>
</comment>
<dbReference type="PROSITE" id="PS50172">
    <property type="entry name" value="BRCT"/>
    <property type="match status" value="1"/>
</dbReference>
<name>A0A931H1J6_9BURK</name>
<protein>
    <submittedName>
        <fullName evidence="2">BRCT domain-containing protein</fullName>
    </submittedName>
</protein>
<organism evidence="2 3">
    <name type="scientific">Caenimonas aquaedulcis</name>
    <dbReference type="NCBI Taxonomy" id="2793270"/>
    <lineage>
        <taxon>Bacteria</taxon>
        <taxon>Pseudomonadati</taxon>
        <taxon>Pseudomonadota</taxon>
        <taxon>Betaproteobacteria</taxon>
        <taxon>Burkholderiales</taxon>
        <taxon>Comamonadaceae</taxon>
        <taxon>Caenimonas</taxon>
    </lineage>
</organism>
<dbReference type="Proteomes" id="UP000651050">
    <property type="component" value="Unassembled WGS sequence"/>
</dbReference>
<dbReference type="InterPro" id="IPR001357">
    <property type="entry name" value="BRCT_dom"/>
</dbReference>
<dbReference type="RefSeq" id="WP_196984848.1">
    <property type="nucleotide sequence ID" value="NZ_JADWYS010000001.1"/>
</dbReference>
<evidence type="ECO:0000313" key="3">
    <source>
        <dbReference type="Proteomes" id="UP000651050"/>
    </source>
</evidence>
<keyword evidence="3" id="KW-1185">Reference proteome</keyword>
<proteinExistence type="predicted"/>
<sequence>MNAKEIQFLSTWLSEHPELATTWPGQVVHMRVREVLSDGVIEASEIAYLKQTLADLVGGAFSEDGAIPAEATSLPIESNASVVIPNAAFCFTGSFLFGTRSACEKAVQARGGFVTGINKRLNYLVIGELSSREWKYSSFGTKINAAMQLKEGGAPLVVVAEDQWIKAL</sequence>